<evidence type="ECO:0000256" key="5">
    <source>
        <dbReference type="ARBA" id="ARBA00022764"/>
    </source>
</evidence>
<dbReference type="GO" id="GO:0043546">
    <property type="term" value="F:molybdopterin cofactor binding"/>
    <property type="evidence" value="ECO:0007669"/>
    <property type="project" value="InterPro"/>
</dbReference>
<dbReference type="Gene3D" id="3.40.50.740">
    <property type="match status" value="1"/>
</dbReference>
<dbReference type="Pfam" id="PF18364">
    <property type="entry name" value="Molybdopterin_N"/>
    <property type="match status" value="1"/>
</dbReference>
<evidence type="ECO:0000313" key="11">
    <source>
        <dbReference type="EMBL" id="BAF87872.1"/>
    </source>
</evidence>
<evidence type="ECO:0000256" key="7">
    <source>
        <dbReference type="SAM" id="MobiDB-lite"/>
    </source>
</evidence>
<evidence type="ECO:0000259" key="8">
    <source>
        <dbReference type="Pfam" id="PF00384"/>
    </source>
</evidence>
<evidence type="ECO:0000256" key="6">
    <source>
        <dbReference type="ARBA" id="ARBA00023002"/>
    </source>
</evidence>
<accession>A8I2H2</accession>
<dbReference type="Gene3D" id="2.40.40.20">
    <property type="match status" value="1"/>
</dbReference>
<keyword evidence="12" id="KW-1185">Reference proteome</keyword>
<dbReference type="SUPFAM" id="SSF53706">
    <property type="entry name" value="Formate dehydrogenase/DMSO reductase, domains 1-3"/>
    <property type="match status" value="1"/>
</dbReference>
<keyword evidence="4" id="KW-0479">Metal-binding</keyword>
<dbReference type="GO" id="GO:0030288">
    <property type="term" value="C:outer membrane-bounded periplasmic space"/>
    <property type="evidence" value="ECO:0007669"/>
    <property type="project" value="TreeGrafter"/>
</dbReference>
<dbReference type="GO" id="GO:0030151">
    <property type="term" value="F:molybdenum ion binding"/>
    <property type="evidence" value="ECO:0007669"/>
    <property type="project" value="TreeGrafter"/>
</dbReference>
<reference evidence="11 12" key="6">
    <citation type="journal article" date="2011" name="Appl. Environ. Microbiol.">
        <title>Involvement of the azorhizobial chromosome partition gene (parA) in the onset of bacteroid differentiation during Sesbania rostrata stem nodule development.</title>
        <authorList>
            <person name="Liu CT."/>
            <person name="Lee KB."/>
            <person name="Wang YS."/>
            <person name="Peng MH."/>
            <person name="Lee KT."/>
            <person name="Suzuki S."/>
            <person name="Suzuki T."/>
            <person name="Oyaizu H."/>
        </authorList>
    </citation>
    <scope>NUCLEOTIDE SEQUENCE [LARGE SCALE GENOMIC DNA]</scope>
    <source>
        <strain evidence="12">ATCC 43989 / DSM 5975 / JCM 20966 / LMG 6465 / NBRC 14845 / NCIMB 13405 / ORS 571</strain>
    </source>
</reference>
<dbReference type="InterPro" id="IPR041954">
    <property type="entry name" value="CT_DMSOR/BSOR/TMAOR"/>
</dbReference>
<evidence type="ECO:0000256" key="4">
    <source>
        <dbReference type="ARBA" id="ARBA00022723"/>
    </source>
</evidence>
<reference evidence="11 12" key="3">
    <citation type="journal article" date="2008" name="BMC Genomics">
        <title>The genome of the versatile nitrogen fixer Azorhizobium caulinodans ORS571.</title>
        <authorList>
            <person name="Lee KB."/>
            <person name="Backer P.D."/>
            <person name="Aono T."/>
            <person name="Liu CT."/>
            <person name="Suzuki S."/>
            <person name="Suzuki T."/>
            <person name="Kaneko T."/>
            <person name="Yamada M."/>
            <person name="Tabata S."/>
            <person name="Kupfer D.M."/>
            <person name="Najar F.Z."/>
            <person name="Wiley G.B."/>
            <person name="Roe B."/>
            <person name="Binnewies T.T."/>
            <person name="Ussery D.W."/>
            <person name="D'Haeze W."/>
            <person name="Herder J.D."/>
            <person name="Gevers D."/>
            <person name="Vereecke D."/>
            <person name="Holsters M."/>
            <person name="Oyaizu H."/>
        </authorList>
    </citation>
    <scope>NUCLEOTIDE SEQUENCE [LARGE SCALE GENOMIC DNA]</scope>
    <source>
        <strain evidence="12">ATCC 43989 / DSM 5975 / JCM 20966 / LMG 6465 / NBRC 14845 / NCIMB 13405 / ORS 571</strain>
    </source>
</reference>
<evidence type="ECO:0000256" key="3">
    <source>
        <dbReference type="ARBA" id="ARBA00022505"/>
    </source>
</evidence>
<dbReference type="PANTHER" id="PTHR43742:SF10">
    <property type="entry name" value="TRIMETHYLAMINE-N-OXIDE REDUCTASE 2"/>
    <property type="match status" value="1"/>
</dbReference>
<reference evidence="11 12" key="5">
    <citation type="journal article" date="2010" name="Appl. Environ. Microbiol.">
        <title>phrR-like gene praR of Azorhizobium caulinodans ORS571 is essential for symbiosis with Sesbania rostrata and is involved in expression of reb genes.</title>
        <authorList>
            <person name="Akiba N."/>
            <person name="Aono T."/>
            <person name="Toyazaki H."/>
            <person name="Sato S."/>
            <person name="Oyaizu H."/>
        </authorList>
    </citation>
    <scope>NUCLEOTIDE SEQUENCE [LARGE SCALE GENOMIC DNA]</scope>
    <source>
        <strain evidence="12">ATCC 43989 / DSM 5975 / JCM 20966 / LMG 6465 / NBRC 14845 / NCIMB 13405 / ORS 571</strain>
    </source>
</reference>
<dbReference type="InterPro" id="IPR041460">
    <property type="entry name" value="Molybdopterin_N"/>
</dbReference>
<comment type="similarity">
    <text evidence="2">Belongs to the prokaryotic molybdopterin-containing oxidoreductase family.</text>
</comment>
<organism evidence="11 12">
    <name type="scientific">Azorhizobium caulinodans (strain ATCC 43989 / DSM 5975 / JCM 20966 / LMG 6465 / NBRC 14845 / NCIMB 13405 / ORS 571)</name>
    <dbReference type="NCBI Taxonomy" id="438753"/>
    <lineage>
        <taxon>Bacteria</taxon>
        <taxon>Pseudomonadati</taxon>
        <taxon>Pseudomonadota</taxon>
        <taxon>Alphaproteobacteria</taxon>
        <taxon>Hyphomicrobiales</taxon>
        <taxon>Xanthobacteraceae</taxon>
        <taxon>Azorhizobium</taxon>
    </lineage>
</organism>
<feature type="domain" description="Molybdopterin oxidoreductase" evidence="8">
    <location>
        <begin position="100"/>
        <end position="556"/>
    </location>
</feature>
<sequence length="816" mass="88562">MSNNPGFSKGRRLHIGLIQPRAAILMDSFHRSTRHAGRGLAEPQMPRNPSIAAGASHASHWGSFSARWDGDRVQLTPHPEDPAPSPILGNFADALRHQARILRPMVRRGWLDHGPGPRHRDFSNDLVPVSWETALSLVATEIARVRDSYGPEAVYGGSYGWSSAGRFHHAQSQIHRFHNVVCGGYVRSVNSYSAGASAVILPRVMGPFEPLSRHNVTWDQICAHTDMVLAFGGMPIKNSMIASGGITRHVEADAMARAAARGTEFWSVSPLRDDMPEAAEARWLPIRPGTDVAMMLGLAHTLLTEALYDSSFVARYCVGFERFASYLTGEADGLPKSADWAAEITGIGADAMRMLARRLVEGRSLITVAHSLQRAQFGEQPVWMAATLAAMVGQIGLPGGGFNYALGAMGHTGRQINAVPIPTLPQGRNGVSTFIPVARIADMLLNPGGVFAFNGATYVYPRVRLIHWAGGNPFHHHQDLNRLRRAFSEADTIIVQESAWTPMARFADIVLPVTMTLEREDIGAAATDPRLIAMRQVAPPIGEARDDFVIFSALAARLGLEAAFTEGRSVREWLAHLYEQTQEALENAGLFAPSFEEFWERGEIPLPSAPDDGGLLRAFRADPQAAPLPTPSGRIEIFSETIAGFGYDDCPGHPTWLPSEEQPSAQTPLTLVANQPATRLHSQLDFAAHSQSHKQKGREVVRINPNDALERGIGDGDLVRLFNARGACVASARLSADVMPGVLHLPTGAWYDPEDEAPEGPLCVHGNPNVLTRDVGTSQLAQACCGQVTVVDIARHDRPVREVLAHRPPAFAEAAP</sequence>
<reference evidence="12" key="2">
    <citation type="submission" date="2007-04" db="EMBL/GenBank/DDBJ databases">
        <title>Complete genome sequence of the nitrogen-fixing bacterium Azorhizobium caulinodans ORS571.</title>
        <authorList>
            <person name="Lee K.B."/>
            <person name="Backer P.D."/>
            <person name="Aono T."/>
            <person name="Liu C.T."/>
            <person name="Suzuki S."/>
            <person name="Suzuki T."/>
            <person name="Kaneko T."/>
            <person name="Yamada M."/>
            <person name="Tabata S."/>
            <person name="Kupfer D.M."/>
            <person name="Najar F.Z."/>
            <person name="Wiley G.B."/>
            <person name="Roe B."/>
            <person name="Binnewies T."/>
            <person name="Ussery D."/>
            <person name="Vereecke D."/>
            <person name="Gevers D."/>
            <person name="Holsters M."/>
            <person name="Oyaizu H."/>
        </authorList>
    </citation>
    <scope>NUCLEOTIDE SEQUENCE [LARGE SCALE GENOMIC DNA]</scope>
    <source>
        <strain evidence="12">ATCC 43989 / DSM 5975 / JCM 20966 / LMG 6465 / NBRC 14845 / NCIMB 13405 / ORS 571</strain>
    </source>
</reference>
<dbReference type="Pfam" id="PF00384">
    <property type="entry name" value="Molybdopterin"/>
    <property type="match status" value="1"/>
</dbReference>
<dbReference type="Gene3D" id="3.40.228.10">
    <property type="entry name" value="Dimethylsulfoxide Reductase, domain 2"/>
    <property type="match status" value="1"/>
</dbReference>
<proteinExistence type="inferred from homology"/>
<dbReference type="GO" id="GO:0009061">
    <property type="term" value="P:anaerobic respiration"/>
    <property type="evidence" value="ECO:0007669"/>
    <property type="project" value="TreeGrafter"/>
</dbReference>
<evidence type="ECO:0000259" key="10">
    <source>
        <dbReference type="Pfam" id="PF18364"/>
    </source>
</evidence>
<feature type="domain" description="Molybdopterin dinucleotide-binding" evidence="9">
    <location>
        <begin position="669"/>
        <end position="783"/>
    </location>
</feature>
<dbReference type="CDD" id="cd02793">
    <property type="entry name" value="MopB_CT_DMSOR-BSOR-TMAOR"/>
    <property type="match status" value="1"/>
</dbReference>
<reference evidence="11 12" key="4">
    <citation type="journal article" date="2009" name="Appl. Environ. Microbiol.">
        <title>Comparative genome-wide transcriptional profiling of Azorhizobium caulinodans ORS571 grown under free-living and symbiotic conditions.</title>
        <authorList>
            <person name="Tsukada S."/>
            <person name="Aono T."/>
            <person name="Akiba N."/>
            <person name="Lee KB."/>
            <person name="Liu CT."/>
            <person name="Toyazaki H."/>
            <person name="Oyaizu H."/>
        </authorList>
    </citation>
    <scope>NUCLEOTIDE SEQUENCE [LARGE SCALE GENOMIC DNA]</scope>
    <source>
        <strain evidence="12">ATCC 43989 / DSM 5975 / JCM 20966 / LMG 6465 / NBRC 14845 / NCIMB 13405 / ORS 571</strain>
    </source>
</reference>
<evidence type="ECO:0000256" key="1">
    <source>
        <dbReference type="ARBA" id="ARBA00001942"/>
    </source>
</evidence>
<reference evidence="11 12" key="1">
    <citation type="journal article" date="2007" name="Appl. Environ. Microbiol.">
        <title>Rhizobial factors required for stem nodule maturation and maintenance in Sesbania rostrata-Azorhizobium caulinodans ORS571 symbiosis.</title>
        <authorList>
            <person name="Suzuki S."/>
            <person name="Aono T."/>
            <person name="Lee KB."/>
            <person name="Suzuki T."/>
            <person name="Liu CT."/>
            <person name="Miwa H."/>
            <person name="Wakao S."/>
            <person name="Iki T."/>
            <person name="Oyaizu H."/>
        </authorList>
    </citation>
    <scope>NUCLEOTIDE SEQUENCE [LARGE SCALE GENOMIC DNA]</scope>
    <source>
        <strain evidence="12">ATCC 43989 / DSM 5975 / JCM 20966 / LMG 6465 / NBRC 14845 / NCIMB 13405 / ORS 571</strain>
    </source>
</reference>
<dbReference type="PANTHER" id="PTHR43742">
    <property type="entry name" value="TRIMETHYLAMINE-N-OXIDE REDUCTASE"/>
    <property type="match status" value="1"/>
</dbReference>
<feature type="region of interest" description="Disordered" evidence="7">
    <location>
        <begin position="34"/>
        <end position="56"/>
    </location>
</feature>
<dbReference type="GO" id="GO:0009055">
    <property type="term" value="F:electron transfer activity"/>
    <property type="evidence" value="ECO:0007669"/>
    <property type="project" value="TreeGrafter"/>
</dbReference>
<keyword evidence="6" id="KW-0560">Oxidoreductase</keyword>
<keyword evidence="5" id="KW-0574">Periplasm</keyword>
<dbReference type="eggNOG" id="COG0243">
    <property type="taxonomic scope" value="Bacteria"/>
</dbReference>
<feature type="domain" description="Molybdopterin oxidoreductase N-terminal" evidence="10">
    <location>
        <begin position="57"/>
        <end position="96"/>
    </location>
</feature>
<gene>
    <name evidence="11" type="ordered locus">AZC_1874</name>
</gene>
<dbReference type="InterPro" id="IPR006656">
    <property type="entry name" value="Mopterin_OxRdtase"/>
</dbReference>
<evidence type="ECO:0000259" key="9">
    <source>
        <dbReference type="Pfam" id="PF01568"/>
    </source>
</evidence>
<protein>
    <submittedName>
        <fullName evidence="11">Molybdopterin oxidoreductase</fullName>
    </submittedName>
</protein>
<dbReference type="SUPFAM" id="SSF50692">
    <property type="entry name" value="ADC-like"/>
    <property type="match status" value="1"/>
</dbReference>
<dbReference type="InterPro" id="IPR006655">
    <property type="entry name" value="Mopterin_OxRdtase_prok_CS"/>
</dbReference>
<dbReference type="CDD" id="cd02769">
    <property type="entry name" value="MopB_DMSOR-BSOR-TMAOR"/>
    <property type="match status" value="1"/>
</dbReference>
<dbReference type="KEGG" id="azc:AZC_1874"/>
<dbReference type="AlphaFoldDB" id="A8I2H2"/>
<dbReference type="PROSITE" id="PS00932">
    <property type="entry name" value="MOLYBDOPTERIN_PROK_3"/>
    <property type="match status" value="1"/>
</dbReference>
<dbReference type="InterPro" id="IPR009010">
    <property type="entry name" value="Asp_de-COase-like_dom_sf"/>
</dbReference>
<dbReference type="EMBL" id="AP009384">
    <property type="protein sequence ID" value="BAF87872.1"/>
    <property type="molecule type" value="Genomic_DNA"/>
</dbReference>
<name>A8I2H2_AZOC5</name>
<comment type="cofactor">
    <cofactor evidence="1">
        <name>Mo-bis(molybdopterin guanine dinucleotide)</name>
        <dbReference type="ChEBI" id="CHEBI:60539"/>
    </cofactor>
</comment>
<keyword evidence="3" id="KW-0500">Molybdenum</keyword>
<dbReference type="InterPro" id="IPR006657">
    <property type="entry name" value="MoPterin_dinucl-bd_dom"/>
</dbReference>
<dbReference type="Gene3D" id="3.90.55.10">
    <property type="entry name" value="Dimethylsulfoxide Reductase, domain 3"/>
    <property type="match status" value="1"/>
</dbReference>
<dbReference type="GO" id="GO:0016491">
    <property type="term" value="F:oxidoreductase activity"/>
    <property type="evidence" value="ECO:0007669"/>
    <property type="project" value="UniProtKB-KW"/>
</dbReference>
<evidence type="ECO:0000313" key="12">
    <source>
        <dbReference type="Proteomes" id="UP000000270"/>
    </source>
</evidence>
<dbReference type="InterPro" id="IPR050612">
    <property type="entry name" value="Prok_Mopterin_Oxidored"/>
</dbReference>
<dbReference type="Pfam" id="PF01568">
    <property type="entry name" value="Molydop_binding"/>
    <property type="match status" value="1"/>
</dbReference>
<evidence type="ECO:0000256" key="2">
    <source>
        <dbReference type="ARBA" id="ARBA00010312"/>
    </source>
</evidence>
<dbReference type="Proteomes" id="UP000000270">
    <property type="component" value="Chromosome"/>
</dbReference>
<dbReference type="STRING" id="438753.AZC_1874"/>
<dbReference type="HOGENOM" id="CLU_000422_13_3_5"/>